<keyword evidence="5 6" id="KW-0224">Dipeptidase</keyword>
<evidence type="ECO:0000313" key="8">
    <source>
        <dbReference type="EMBL" id="SUB59655.1"/>
    </source>
</evidence>
<accession>A0A379CD51</accession>
<reference evidence="8 9" key="1">
    <citation type="submission" date="2018-06" db="EMBL/GenBank/DDBJ databases">
        <authorList>
            <consortium name="Pathogen Informatics"/>
            <person name="Doyle S."/>
        </authorList>
    </citation>
    <scope>NUCLEOTIDE SEQUENCE [LARGE SCALE GENOMIC DNA]</scope>
    <source>
        <strain evidence="8 9">NCTC12872</strain>
    </source>
</reference>
<dbReference type="PANTHER" id="PTHR12994">
    <property type="entry name" value="SECERNIN"/>
    <property type="match status" value="1"/>
</dbReference>
<dbReference type="GO" id="GO:0070004">
    <property type="term" value="F:cysteine-type exopeptidase activity"/>
    <property type="evidence" value="ECO:0007669"/>
    <property type="project" value="InterPro"/>
</dbReference>
<dbReference type="EMBL" id="UGTA01000001">
    <property type="protein sequence ID" value="SUB59655.1"/>
    <property type="molecule type" value="Genomic_DNA"/>
</dbReference>
<protein>
    <recommendedName>
        <fullName evidence="6">Dipeptidase</fullName>
        <ecNumber evidence="6">3.4.-.-</ecNumber>
    </recommendedName>
</protein>
<organism evidence="8 9">
    <name type="scientific">Phocoenobacter uteri</name>
    <dbReference type="NCBI Taxonomy" id="146806"/>
    <lineage>
        <taxon>Bacteria</taxon>
        <taxon>Pseudomonadati</taxon>
        <taxon>Pseudomonadota</taxon>
        <taxon>Gammaproteobacteria</taxon>
        <taxon>Pasteurellales</taxon>
        <taxon>Pasteurellaceae</taxon>
        <taxon>Phocoenobacter</taxon>
    </lineage>
</organism>
<dbReference type="Pfam" id="PF03577">
    <property type="entry name" value="Peptidase_C69"/>
    <property type="match status" value="1"/>
</dbReference>
<evidence type="ECO:0000256" key="1">
    <source>
        <dbReference type="ARBA" id="ARBA00001670"/>
    </source>
</evidence>
<comment type="catalytic activity">
    <reaction evidence="1">
        <text>an L-aminoacyl-L-amino acid + H2O = 2 an L-alpha-amino acid</text>
        <dbReference type="Rhea" id="RHEA:48940"/>
        <dbReference type="ChEBI" id="CHEBI:15377"/>
        <dbReference type="ChEBI" id="CHEBI:59869"/>
        <dbReference type="ChEBI" id="CHEBI:77460"/>
        <dbReference type="EC" id="3.4.13.19"/>
    </reaction>
</comment>
<gene>
    <name evidence="8" type="primary">pepD_3</name>
    <name evidence="8" type="ORF">NCTC12872_01692</name>
</gene>
<evidence type="ECO:0000313" key="9">
    <source>
        <dbReference type="Proteomes" id="UP000255417"/>
    </source>
</evidence>
<proteinExistence type="inferred from homology"/>
<feature type="signal peptide" evidence="7">
    <location>
        <begin position="1"/>
        <end position="24"/>
    </location>
</feature>
<keyword evidence="7" id="KW-0732">Signal</keyword>
<dbReference type="RefSeq" id="WP_115316115.1">
    <property type="nucleotide sequence ID" value="NZ_LWIF01000001.1"/>
</dbReference>
<dbReference type="PANTHER" id="PTHR12994:SF17">
    <property type="entry name" value="LD30995P"/>
    <property type="match status" value="1"/>
</dbReference>
<evidence type="ECO:0000256" key="4">
    <source>
        <dbReference type="ARBA" id="ARBA00022801"/>
    </source>
</evidence>
<dbReference type="OrthoDB" id="9764088at2"/>
<keyword evidence="3 6" id="KW-0645">Protease</keyword>
<comment type="similarity">
    <text evidence="2 6">Belongs to the peptidase C69 family.</text>
</comment>
<dbReference type="GO" id="GO:0006508">
    <property type="term" value="P:proteolysis"/>
    <property type="evidence" value="ECO:0007669"/>
    <property type="project" value="UniProtKB-KW"/>
</dbReference>
<feature type="chain" id="PRO_5016590523" description="Dipeptidase" evidence="7">
    <location>
        <begin position="25"/>
        <end position="493"/>
    </location>
</feature>
<dbReference type="InterPro" id="IPR047804">
    <property type="entry name" value="C69_dipept_A-like"/>
</dbReference>
<dbReference type="InterPro" id="IPR005322">
    <property type="entry name" value="Peptidase_C69"/>
</dbReference>
<evidence type="ECO:0000256" key="3">
    <source>
        <dbReference type="ARBA" id="ARBA00022670"/>
    </source>
</evidence>
<name>A0A379CD51_9PAST</name>
<dbReference type="AlphaFoldDB" id="A0A379CD51"/>
<dbReference type="Proteomes" id="UP000255417">
    <property type="component" value="Unassembled WGS sequence"/>
</dbReference>
<evidence type="ECO:0000256" key="5">
    <source>
        <dbReference type="ARBA" id="ARBA00022997"/>
    </source>
</evidence>
<sequence length="493" mass="55599">MKINKLSYLISLSLIGALNSSAEACSALIVGKSASNNHSMFIARNEDFGDNNWAKHLVYHPSEEPTAKEWNLGDGLVIPMPKKLYAYSALPDWDAKESNKEGKYFEERGVNEFNVALSATNSADVNEKANKVDPLVKNGLSEALIPSIILPQIKTAKEGVELLGKYLKDYGASEGNILYFADEKEIWMMEIGSGHHWIAVKVPDDAYVMVANALRIHNVDLDSPDVLHSEGLYEFVEKNKLLDNPNKKSFNFAKAFGVLGDTYNTHRVWLGQKMLSPSIKQSENEAIYPLFQKPDSPIDITKIKQVLSADFNGTILEKDGKRPMRVERQLETHIIEIRPEKPKALQIVTWQSLGVLSESLVVPLYSTMTKYPNSFVMGTDQYDPNSAYWQFRSLTTLANTNAQKYYPFIHKNLAVEQKDIIERFNQVDKQLSAIKAVPMMKTKSADFSVKELNHAYDFAKSLNSKIMTDLTKMSEGKKYTEKEQKAILTLPKE</sequence>
<dbReference type="GO" id="GO:0016805">
    <property type="term" value="F:dipeptidase activity"/>
    <property type="evidence" value="ECO:0007669"/>
    <property type="project" value="UniProtKB-KW"/>
</dbReference>
<evidence type="ECO:0000256" key="7">
    <source>
        <dbReference type="SAM" id="SignalP"/>
    </source>
</evidence>
<evidence type="ECO:0000256" key="6">
    <source>
        <dbReference type="RuleBase" id="RU364089"/>
    </source>
</evidence>
<evidence type="ECO:0000256" key="2">
    <source>
        <dbReference type="ARBA" id="ARBA00007225"/>
    </source>
</evidence>
<dbReference type="Gene3D" id="3.60.60.10">
    <property type="entry name" value="Penicillin V Acylase, Chain A"/>
    <property type="match status" value="1"/>
</dbReference>
<keyword evidence="9" id="KW-1185">Reference proteome</keyword>
<dbReference type="EC" id="3.4.-.-" evidence="6"/>
<dbReference type="NCBIfam" id="NF033678">
    <property type="entry name" value="C69_fam_dipept"/>
    <property type="match status" value="1"/>
</dbReference>
<keyword evidence="4 6" id="KW-0378">Hydrolase</keyword>